<keyword evidence="1" id="KW-0560">Oxidoreductase</keyword>
<dbReference type="InterPro" id="IPR050425">
    <property type="entry name" value="NAD(P)_dehydrat-like"/>
</dbReference>
<dbReference type="Proteomes" id="UP000701801">
    <property type="component" value="Unassembled WGS sequence"/>
</dbReference>
<evidence type="ECO:0000313" key="4">
    <source>
        <dbReference type="EMBL" id="CAG8978363.1"/>
    </source>
</evidence>
<gene>
    <name evidence="4" type="ORF">HYALB_00013043</name>
</gene>
<evidence type="ECO:0000256" key="2">
    <source>
        <dbReference type="ARBA" id="ARBA00023445"/>
    </source>
</evidence>
<dbReference type="Gene3D" id="3.40.50.720">
    <property type="entry name" value="NAD(P)-binding Rossmann-like Domain"/>
    <property type="match status" value="1"/>
</dbReference>
<comment type="caution">
    <text evidence="4">The sequence shown here is derived from an EMBL/GenBank/DDBJ whole genome shotgun (WGS) entry which is preliminary data.</text>
</comment>
<keyword evidence="5" id="KW-1185">Reference proteome</keyword>
<proteinExistence type="inferred from homology"/>
<evidence type="ECO:0000256" key="1">
    <source>
        <dbReference type="ARBA" id="ARBA00023002"/>
    </source>
</evidence>
<sequence length="331" mass="36871">MLPAIAKGSTILVTGCNGFIGSHIVDQLLILGYQVRGRTRDLPNIKLLSEQWEKMHGRGRFKAIRISNIAEDGVFDGHLDGISGIIHVASNVSMSSSPSIVIPKTIAGCLNLLRAAQKYPEIKSFVYKSSSLAASPVYPDIKLPVDFTSWNEIAIREAEEENPKGSHVYAASKALSEQTLWKFVDEEKPGFRVNTILPDMVTGQILDKSKEPAHSGNFALRLMKGERLDIPLSLYWFIDVQDTALLHIAALLSPKIDHERILAFGGAFNWNDILEIIRKLRPSQQVVENYMPQLPPVSTSASERGLELLRSMGKERWTSLEESVRNNLEGW</sequence>
<dbReference type="Pfam" id="PF01370">
    <property type="entry name" value="Epimerase"/>
    <property type="match status" value="1"/>
</dbReference>
<dbReference type="GO" id="GO:0016616">
    <property type="term" value="F:oxidoreductase activity, acting on the CH-OH group of donors, NAD or NADP as acceptor"/>
    <property type="evidence" value="ECO:0007669"/>
    <property type="project" value="TreeGrafter"/>
</dbReference>
<organism evidence="4 5">
    <name type="scientific">Hymenoscyphus albidus</name>
    <dbReference type="NCBI Taxonomy" id="595503"/>
    <lineage>
        <taxon>Eukaryota</taxon>
        <taxon>Fungi</taxon>
        <taxon>Dikarya</taxon>
        <taxon>Ascomycota</taxon>
        <taxon>Pezizomycotina</taxon>
        <taxon>Leotiomycetes</taxon>
        <taxon>Helotiales</taxon>
        <taxon>Helotiaceae</taxon>
        <taxon>Hymenoscyphus</taxon>
    </lineage>
</organism>
<reference evidence="4" key="1">
    <citation type="submission" date="2021-07" db="EMBL/GenBank/DDBJ databases">
        <authorList>
            <person name="Durling M."/>
        </authorList>
    </citation>
    <scope>NUCLEOTIDE SEQUENCE</scope>
</reference>
<dbReference type="SUPFAM" id="SSF51735">
    <property type="entry name" value="NAD(P)-binding Rossmann-fold domains"/>
    <property type="match status" value="1"/>
</dbReference>
<evidence type="ECO:0000259" key="3">
    <source>
        <dbReference type="Pfam" id="PF01370"/>
    </source>
</evidence>
<dbReference type="PANTHER" id="PTHR10366">
    <property type="entry name" value="NAD DEPENDENT EPIMERASE/DEHYDRATASE"/>
    <property type="match status" value="1"/>
</dbReference>
<dbReference type="InterPro" id="IPR001509">
    <property type="entry name" value="Epimerase_deHydtase"/>
</dbReference>
<name>A0A9N9LR72_9HELO</name>
<protein>
    <recommendedName>
        <fullName evidence="3">NAD-dependent epimerase/dehydratase domain-containing protein</fullName>
    </recommendedName>
</protein>
<feature type="domain" description="NAD-dependent epimerase/dehydratase" evidence="3">
    <location>
        <begin position="11"/>
        <end position="255"/>
    </location>
</feature>
<comment type="similarity">
    <text evidence="2">Belongs to the NAD(P)-dependent epimerase/dehydratase family. Dihydroflavonol-4-reductase subfamily.</text>
</comment>
<dbReference type="InterPro" id="IPR036291">
    <property type="entry name" value="NAD(P)-bd_dom_sf"/>
</dbReference>
<dbReference type="EMBL" id="CAJVRM010000253">
    <property type="protein sequence ID" value="CAG8978363.1"/>
    <property type="molecule type" value="Genomic_DNA"/>
</dbReference>
<dbReference type="PANTHER" id="PTHR10366:SF562">
    <property type="entry name" value="ALDEHYDE REDUCTASE II (AFU_ORTHOLOGUE AFUA_1G11360)"/>
    <property type="match status" value="1"/>
</dbReference>
<dbReference type="OrthoDB" id="2735536at2759"/>
<dbReference type="AlphaFoldDB" id="A0A9N9LR72"/>
<evidence type="ECO:0000313" key="5">
    <source>
        <dbReference type="Proteomes" id="UP000701801"/>
    </source>
</evidence>
<accession>A0A9N9LR72</accession>